<dbReference type="RefSeq" id="XP_062794502.1">
    <property type="nucleotide sequence ID" value="XM_062938451.1"/>
</dbReference>
<proteinExistence type="predicted"/>
<sequence length="320" mass="35693">MSDTALSRHITQATIGNPSSENDFNSELLQDPYHVLVPSALTYITQTQRDIEAYGENNPHFPAGQSSTALSGNPSTIKIAFRGDENNGTRNAGYIESLSELSPCFEKSYRKRLTRKDFESAIVQARSQGGTPPKNMTEAILKPRVYMDISAPVTSLFDTVNDDGSTRKVDAYSARQFQFRHLIKEDSCTKLIGDDIFSKIESLDIQVRPRQWNGLSVGTEYERQSVDSQSGISKPGGITLKQSSNDPTDFYFTGELSKEYGCNIICTFDSKSTEFKSDLNIAQRLAARLKLKSALKNIHEVDTDRNIGLKLRYDSQTESK</sequence>
<name>A0ABZ1D7H6_9TREE</name>
<dbReference type="GeneID" id="87958884"/>
<dbReference type="EMBL" id="CP141889">
    <property type="protein sequence ID" value="WRT69763.1"/>
    <property type="molecule type" value="Genomic_DNA"/>
</dbReference>
<reference evidence="2 3" key="1">
    <citation type="submission" date="2024-01" db="EMBL/GenBank/DDBJ databases">
        <title>Comparative genomics of Cryptococcus and Kwoniella reveals pathogenesis evolution and contrasting modes of karyotype evolution via chromosome fusion or intercentromeric recombination.</title>
        <authorList>
            <person name="Coelho M.A."/>
            <person name="David-Palma M."/>
            <person name="Shea T."/>
            <person name="Bowers K."/>
            <person name="McGinley-Smith S."/>
            <person name="Mohammad A.W."/>
            <person name="Gnirke A."/>
            <person name="Yurkov A.M."/>
            <person name="Nowrousian M."/>
            <person name="Sun S."/>
            <person name="Cuomo C.A."/>
            <person name="Heitman J."/>
        </authorList>
    </citation>
    <scope>NUCLEOTIDE SEQUENCE [LARGE SCALE GENOMIC DNA]</scope>
    <source>
        <strain evidence="2">CBS 11374</strain>
    </source>
</reference>
<organism evidence="2 3">
    <name type="scientific">Kwoniella shivajii</name>
    <dbReference type="NCBI Taxonomy" id="564305"/>
    <lineage>
        <taxon>Eukaryota</taxon>
        <taxon>Fungi</taxon>
        <taxon>Dikarya</taxon>
        <taxon>Basidiomycota</taxon>
        <taxon>Agaricomycotina</taxon>
        <taxon>Tremellomycetes</taxon>
        <taxon>Tremellales</taxon>
        <taxon>Cryptococcaceae</taxon>
        <taxon>Kwoniella</taxon>
    </lineage>
</organism>
<evidence type="ECO:0000256" key="1">
    <source>
        <dbReference type="SAM" id="MobiDB-lite"/>
    </source>
</evidence>
<gene>
    <name evidence="2" type="ORF">IL334_006754</name>
</gene>
<accession>A0ABZ1D7H6</accession>
<dbReference type="Proteomes" id="UP001329825">
    <property type="component" value="Chromosome 9"/>
</dbReference>
<protein>
    <submittedName>
        <fullName evidence="2">Uncharacterized protein</fullName>
    </submittedName>
</protein>
<feature type="region of interest" description="Disordered" evidence="1">
    <location>
        <begin position="1"/>
        <end position="26"/>
    </location>
</feature>
<evidence type="ECO:0000313" key="2">
    <source>
        <dbReference type="EMBL" id="WRT69763.1"/>
    </source>
</evidence>
<evidence type="ECO:0000313" key="3">
    <source>
        <dbReference type="Proteomes" id="UP001329825"/>
    </source>
</evidence>
<keyword evidence="3" id="KW-1185">Reference proteome</keyword>